<dbReference type="PROSITE" id="PS00758">
    <property type="entry name" value="ARGE_DAPE_CPG2_1"/>
    <property type="match status" value="1"/>
</dbReference>
<keyword evidence="10 15" id="KW-0862">Zinc</keyword>
<feature type="domain" description="Peptidase M20 dimerisation" evidence="16">
    <location>
        <begin position="205"/>
        <end position="293"/>
    </location>
</feature>
<evidence type="ECO:0000256" key="8">
    <source>
        <dbReference type="ARBA" id="ARBA00022723"/>
    </source>
</evidence>
<name>A0A9D1CIJ9_9FIRM</name>
<evidence type="ECO:0000256" key="4">
    <source>
        <dbReference type="ARBA" id="ARBA00012563"/>
    </source>
</evidence>
<accession>A0A9D1CIJ9</accession>
<dbReference type="SUPFAM" id="SSF55031">
    <property type="entry name" value="Bacterial exopeptidase dimerisation domain"/>
    <property type="match status" value="1"/>
</dbReference>
<dbReference type="InterPro" id="IPR036264">
    <property type="entry name" value="Bact_exopeptidase_dim_dom"/>
</dbReference>
<reference evidence="17" key="2">
    <citation type="journal article" date="2021" name="PeerJ">
        <title>Extensive microbial diversity within the chicken gut microbiome revealed by metagenomics and culture.</title>
        <authorList>
            <person name="Gilroy R."/>
            <person name="Ravi A."/>
            <person name="Getino M."/>
            <person name="Pursley I."/>
            <person name="Horton D.L."/>
            <person name="Alikhan N.F."/>
            <person name="Baker D."/>
            <person name="Gharbi K."/>
            <person name="Hall N."/>
            <person name="Watson M."/>
            <person name="Adriaenssens E.M."/>
            <person name="Foster-Nyarko E."/>
            <person name="Jarju S."/>
            <person name="Secka A."/>
            <person name="Antonio M."/>
            <person name="Oren A."/>
            <person name="Chaudhuri R.R."/>
            <person name="La Ragione R."/>
            <person name="Hildebrand F."/>
            <person name="Pallen M.J."/>
        </authorList>
    </citation>
    <scope>NUCLEOTIDE SEQUENCE</scope>
    <source>
        <strain evidence="17">ChiHile30-977</strain>
    </source>
</reference>
<evidence type="ECO:0000313" key="18">
    <source>
        <dbReference type="Proteomes" id="UP000886819"/>
    </source>
</evidence>
<feature type="binding site" evidence="15">
    <location>
        <position position="138"/>
    </location>
    <ligand>
        <name>Zn(2+)</name>
        <dbReference type="ChEBI" id="CHEBI:29105"/>
        <label>1</label>
    </ligand>
</feature>
<feature type="binding site" evidence="15">
    <location>
        <position position="138"/>
    </location>
    <ligand>
        <name>Zn(2+)</name>
        <dbReference type="ChEBI" id="CHEBI:29105"/>
        <label>2</label>
    </ligand>
</feature>
<evidence type="ECO:0000256" key="11">
    <source>
        <dbReference type="ARBA" id="ARBA00023049"/>
    </source>
</evidence>
<dbReference type="GO" id="GO:0006518">
    <property type="term" value="P:peptide metabolic process"/>
    <property type="evidence" value="ECO:0007669"/>
    <property type="project" value="InterPro"/>
</dbReference>
<evidence type="ECO:0000256" key="6">
    <source>
        <dbReference type="ARBA" id="ARBA00022490"/>
    </source>
</evidence>
<feature type="binding site" evidence="15">
    <location>
        <position position="76"/>
    </location>
    <ligand>
        <name>Zn(2+)</name>
        <dbReference type="ChEBI" id="CHEBI:29105"/>
        <label>1</label>
    </ligand>
</feature>
<comment type="catalytic activity">
    <reaction evidence="1">
        <text>Release of the N-terminal residue from a tripeptide.</text>
        <dbReference type="EC" id="3.4.11.4"/>
    </reaction>
</comment>
<dbReference type="NCBIfam" id="TIGR01882">
    <property type="entry name" value="peptidase-T"/>
    <property type="match status" value="1"/>
</dbReference>
<keyword evidence="6" id="KW-0963">Cytoplasm</keyword>
<dbReference type="GO" id="GO:0008237">
    <property type="term" value="F:metallopeptidase activity"/>
    <property type="evidence" value="ECO:0007669"/>
    <property type="project" value="UniProtKB-KW"/>
</dbReference>
<dbReference type="GO" id="GO:0005829">
    <property type="term" value="C:cytosol"/>
    <property type="evidence" value="ECO:0007669"/>
    <property type="project" value="TreeGrafter"/>
</dbReference>
<feature type="binding site" evidence="15">
    <location>
        <position position="195"/>
    </location>
    <ligand>
        <name>Zn(2+)</name>
        <dbReference type="ChEBI" id="CHEBI:29105"/>
        <label>1</label>
    </ligand>
</feature>
<comment type="subcellular location">
    <subcellularLocation>
        <location evidence="2">Cytoplasm</location>
    </subcellularLocation>
</comment>
<evidence type="ECO:0000256" key="10">
    <source>
        <dbReference type="ARBA" id="ARBA00022833"/>
    </source>
</evidence>
<evidence type="ECO:0000256" key="15">
    <source>
        <dbReference type="PIRSR" id="PIRSR037215-2"/>
    </source>
</evidence>
<dbReference type="PIRSF" id="PIRSF037215">
    <property type="entry name" value="Peptidase_M20B"/>
    <property type="match status" value="1"/>
</dbReference>
<evidence type="ECO:0000256" key="3">
    <source>
        <dbReference type="ARBA" id="ARBA00009692"/>
    </source>
</evidence>
<evidence type="ECO:0000256" key="13">
    <source>
        <dbReference type="NCBIfam" id="TIGR01882"/>
    </source>
</evidence>
<feature type="binding site" evidence="15">
    <location>
        <position position="377"/>
    </location>
    <ligand>
        <name>Zn(2+)</name>
        <dbReference type="ChEBI" id="CHEBI:29105"/>
        <label>2</label>
    </ligand>
</feature>
<dbReference type="NCBIfam" id="NF009920">
    <property type="entry name" value="PRK13381.1"/>
    <property type="match status" value="1"/>
</dbReference>
<keyword evidence="5 17" id="KW-0031">Aminopeptidase</keyword>
<keyword evidence="11" id="KW-0482">Metalloprotease</keyword>
<feature type="active site" description="Proton acceptor" evidence="14">
    <location>
        <position position="172"/>
    </location>
</feature>
<dbReference type="Pfam" id="PF07687">
    <property type="entry name" value="M20_dimer"/>
    <property type="match status" value="1"/>
</dbReference>
<evidence type="ECO:0000256" key="1">
    <source>
        <dbReference type="ARBA" id="ARBA00000870"/>
    </source>
</evidence>
<evidence type="ECO:0000256" key="2">
    <source>
        <dbReference type="ARBA" id="ARBA00004496"/>
    </source>
</evidence>
<dbReference type="AlphaFoldDB" id="A0A9D1CIJ9"/>
<comment type="similarity">
    <text evidence="3">Belongs to the peptidase M20B family.</text>
</comment>
<dbReference type="PANTHER" id="PTHR42994:SF1">
    <property type="entry name" value="PEPTIDASE T"/>
    <property type="match status" value="1"/>
</dbReference>
<evidence type="ECO:0000256" key="5">
    <source>
        <dbReference type="ARBA" id="ARBA00022438"/>
    </source>
</evidence>
<dbReference type="GO" id="GO:0008270">
    <property type="term" value="F:zinc ion binding"/>
    <property type="evidence" value="ECO:0007669"/>
    <property type="project" value="InterPro"/>
</dbReference>
<dbReference type="Pfam" id="PF01546">
    <property type="entry name" value="Peptidase_M20"/>
    <property type="match status" value="1"/>
</dbReference>
<evidence type="ECO:0000256" key="14">
    <source>
        <dbReference type="PIRSR" id="PIRSR037215-1"/>
    </source>
</evidence>
<organism evidence="17 18">
    <name type="scientific">Candidatus Avichristensenella intestinipullorum</name>
    <dbReference type="NCBI Taxonomy" id="2840693"/>
    <lineage>
        <taxon>Bacteria</taxon>
        <taxon>Bacillati</taxon>
        <taxon>Bacillota</taxon>
        <taxon>Clostridia</taxon>
        <taxon>Candidatus Avichristensenella</taxon>
    </lineage>
</organism>
<dbReference type="Proteomes" id="UP000886819">
    <property type="component" value="Unassembled WGS sequence"/>
</dbReference>
<feature type="binding site" evidence="15">
    <location>
        <position position="173"/>
    </location>
    <ligand>
        <name>Zn(2+)</name>
        <dbReference type="ChEBI" id="CHEBI:29105"/>
        <label>2</label>
    </ligand>
</feature>
<dbReference type="EC" id="3.4.11.4" evidence="4 13"/>
<dbReference type="GO" id="GO:0045148">
    <property type="term" value="F:tripeptide aminopeptidase activity"/>
    <property type="evidence" value="ECO:0007669"/>
    <property type="project" value="UniProtKB-UniRule"/>
</dbReference>
<evidence type="ECO:0000256" key="9">
    <source>
        <dbReference type="ARBA" id="ARBA00022801"/>
    </source>
</evidence>
<dbReference type="Gene3D" id="3.40.630.10">
    <property type="entry name" value="Zn peptidases"/>
    <property type="match status" value="1"/>
</dbReference>
<protein>
    <recommendedName>
        <fullName evidence="12 13">Peptidase T</fullName>
        <ecNumber evidence="4 13">3.4.11.4</ecNumber>
    </recommendedName>
</protein>
<evidence type="ECO:0000256" key="7">
    <source>
        <dbReference type="ARBA" id="ARBA00022670"/>
    </source>
</evidence>
<keyword evidence="8 15" id="KW-0479">Metal-binding</keyword>
<dbReference type="Gene3D" id="3.30.70.360">
    <property type="match status" value="1"/>
</dbReference>
<dbReference type="InterPro" id="IPR002933">
    <property type="entry name" value="Peptidase_M20"/>
</dbReference>
<evidence type="ECO:0000259" key="16">
    <source>
        <dbReference type="Pfam" id="PF07687"/>
    </source>
</evidence>
<evidence type="ECO:0000256" key="12">
    <source>
        <dbReference type="ARBA" id="ARBA00071329"/>
    </source>
</evidence>
<gene>
    <name evidence="17" type="primary">pepT</name>
    <name evidence="17" type="ORF">IAA66_06385</name>
</gene>
<dbReference type="InterPro" id="IPR001261">
    <property type="entry name" value="ArgE/DapE_CS"/>
</dbReference>
<dbReference type="InterPro" id="IPR011650">
    <property type="entry name" value="Peptidase_M20_dimer"/>
</dbReference>
<comment type="caution">
    <text evidence="17">The sequence shown here is derived from an EMBL/GenBank/DDBJ whole genome shotgun (WGS) entry which is preliminary data.</text>
</comment>
<comment type="cofactor">
    <cofactor evidence="15">
        <name>Zn(2+)</name>
        <dbReference type="ChEBI" id="CHEBI:29105"/>
    </cofactor>
    <text evidence="15">Binds 2 Zn(2+) ions per subunit.</text>
</comment>
<evidence type="ECO:0000313" key="17">
    <source>
        <dbReference type="EMBL" id="HIQ63201.1"/>
    </source>
</evidence>
<proteinExistence type="inferred from homology"/>
<dbReference type="FunFam" id="3.30.70.360:FF:000002">
    <property type="entry name" value="Peptidase T"/>
    <property type="match status" value="1"/>
</dbReference>
<keyword evidence="7" id="KW-0645">Protease</keyword>
<dbReference type="InterPro" id="IPR010161">
    <property type="entry name" value="Peptidase_M20B"/>
</dbReference>
<dbReference type="EMBL" id="DVFI01000092">
    <property type="protein sequence ID" value="HIQ63201.1"/>
    <property type="molecule type" value="Genomic_DNA"/>
</dbReference>
<dbReference type="SUPFAM" id="SSF53187">
    <property type="entry name" value="Zn-dependent exopeptidases"/>
    <property type="match status" value="1"/>
</dbReference>
<dbReference type="GO" id="GO:0006508">
    <property type="term" value="P:proteolysis"/>
    <property type="evidence" value="ECO:0007669"/>
    <property type="project" value="UniProtKB-UniRule"/>
</dbReference>
<dbReference type="PANTHER" id="PTHR42994">
    <property type="entry name" value="PEPTIDASE T"/>
    <property type="match status" value="1"/>
</dbReference>
<dbReference type="PROSITE" id="PS00759">
    <property type="entry name" value="ARGE_DAPE_CPG2_2"/>
    <property type="match status" value="1"/>
</dbReference>
<keyword evidence="9 17" id="KW-0378">Hydrolase</keyword>
<dbReference type="CDD" id="cd03892">
    <property type="entry name" value="M20_peptT"/>
    <property type="match status" value="1"/>
</dbReference>
<reference evidence="17" key="1">
    <citation type="submission" date="2020-10" db="EMBL/GenBank/DDBJ databases">
        <authorList>
            <person name="Gilroy R."/>
        </authorList>
    </citation>
    <scope>NUCLEOTIDE SEQUENCE</scope>
    <source>
        <strain evidence="17">ChiHile30-977</strain>
    </source>
</reference>
<dbReference type="NCBIfam" id="NF003976">
    <property type="entry name" value="PRK05469.1"/>
    <property type="match status" value="1"/>
</dbReference>
<sequence>MRAYERLLRYVQFDTASDEKNACCPSTEGQRVFGQALVEELRALGAQDARMDEHGYVYASVPANAEGQPAIGLIAHMDTVDGVPCQPMRPRIARYDGGTLVLDEETGEALRPEQFPGLADYVGQDLIVTDGRTLLGADDKAGIAEIMTLLEALRDDPSVRHGKLCVAFTPDEEIGRGADLFDVDGFGADFAYTVDGGRLGEIEFENFNAASAKVTVHGVDIHPGSAKDKMRNAILLAMQYHALLPQHESPSHTEGYEGFYHLGDFTGCVETTQMRYILRDHDREKFEARKARMLACGRFLNEQYGQGVVEVEIQDSYYNMKEKLLPHMHIVERAEAAMRSLGVTPLRLPIRGGTDGARLSFMGLPCPNLCTGGANAHGRHEFASVQAMDVIVEILREIVRAR</sequence>
<feature type="active site" evidence="14">
    <location>
        <position position="78"/>
    </location>
</feature>